<evidence type="ECO:0000256" key="1">
    <source>
        <dbReference type="SAM" id="MobiDB-lite"/>
    </source>
</evidence>
<feature type="compositionally biased region" description="Basic and acidic residues" evidence="1">
    <location>
        <begin position="161"/>
        <end position="205"/>
    </location>
</feature>
<dbReference type="GeneID" id="19299383"/>
<feature type="region of interest" description="Disordered" evidence="1">
    <location>
        <begin position="1"/>
        <end position="130"/>
    </location>
</feature>
<dbReference type="eggNOG" id="ENOG502SN0G">
    <property type="taxonomic scope" value="Eukaryota"/>
</dbReference>
<dbReference type="STRING" id="670483.S7RPB0"/>
<sequence length="212" mass="24436">MLEKGGWREGEGLGVNVRRVRRDGKEAGKEKEKQKEATVKEEELEVIDVDEVVSSEGQKEAEIIDLTGDADGSQTEEEDGFDEFTGPVGRNTALDRAEDSDATLSDSESAEEEYEQDEEFEPDPTRTTLLTPLPTVLKADKLGIGLHHRRVRRKKAKKVTHTRESEAMREHIRRGEEMRRKQKEVGRGRRGFERMRRREEDERRRLISYLNS</sequence>
<keyword evidence="4" id="KW-1185">Reference proteome</keyword>
<accession>S7RPB0</accession>
<dbReference type="GO" id="GO:0003676">
    <property type="term" value="F:nucleic acid binding"/>
    <property type="evidence" value="ECO:0007669"/>
    <property type="project" value="InterPro"/>
</dbReference>
<organism evidence="3 4">
    <name type="scientific">Gloeophyllum trabeum (strain ATCC 11539 / FP-39264 / Madison 617)</name>
    <name type="common">Brown rot fungus</name>
    <dbReference type="NCBI Taxonomy" id="670483"/>
    <lineage>
        <taxon>Eukaryota</taxon>
        <taxon>Fungi</taxon>
        <taxon>Dikarya</taxon>
        <taxon>Basidiomycota</taxon>
        <taxon>Agaricomycotina</taxon>
        <taxon>Agaricomycetes</taxon>
        <taxon>Gloeophyllales</taxon>
        <taxon>Gloeophyllaceae</taxon>
        <taxon>Gloeophyllum</taxon>
    </lineage>
</organism>
<feature type="compositionally biased region" description="Basic residues" evidence="1">
    <location>
        <begin position="149"/>
        <end position="160"/>
    </location>
</feature>
<name>S7RPB0_GLOTA</name>
<dbReference type="OMA" id="DYRIIWL"/>
<feature type="compositionally biased region" description="Acidic residues" evidence="1">
    <location>
        <begin position="42"/>
        <end position="53"/>
    </location>
</feature>
<protein>
    <recommendedName>
        <fullName evidence="2">G-patch domain-containing protein</fullName>
    </recommendedName>
</protein>
<evidence type="ECO:0000313" key="3">
    <source>
        <dbReference type="EMBL" id="EPQ54659.1"/>
    </source>
</evidence>
<dbReference type="Proteomes" id="UP000030669">
    <property type="component" value="Unassembled WGS sequence"/>
</dbReference>
<dbReference type="InterPro" id="IPR000467">
    <property type="entry name" value="G_patch_dom"/>
</dbReference>
<evidence type="ECO:0000259" key="2">
    <source>
        <dbReference type="PROSITE" id="PS50174"/>
    </source>
</evidence>
<feature type="domain" description="G-patch" evidence="2">
    <location>
        <begin position="1"/>
        <end position="24"/>
    </location>
</feature>
<dbReference type="RefSeq" id="XP_007866928.1">
    <property type="nucleotide sequence ID" value="XM_007868737.1"/>
</dbReference>
<dbReference type="HOGENOM" id="CLU_1299836_0_0_1"/>
<reference evidence="3 4" key="1">
    <citation type="journal article" date="2012" name="Science">
        <title>The Paleozoic origin of enzymatic lignin decomposition reconstructed from 31 fungal genomes.</title>
        <authorList>
            <person name="Floudas D."/>
            <person name="Binder M."/>
            <person name="Riley R."/>
            <person name="Barry K."/>
            <person name="Blanchette R.A."/>
            <person name="Henrissat B."/>
            <person name="Martinez A.T."/>
            <person name="Otillar R."/>
            <person name="Spatafora J.W."/>
            <person name="Yadav J.S."/>
            <person name="Aerts A."/>
            <person name="Benoit I."/>
            <person name="Boyd A."/>
            <person name="Carlson A."/>
            <person name="Copeland A."/>
            <person name="Coutinho P.M."/>
            <person name="de Vries R.P."/>
            <person name="Ferreira P."/>
            <person name="Findley K."/>
            <person name="Foster B."/>
            <person name="Gaskell J."/>
            <person name="Glotzer D."/>
            <person name="Gorecki P."/>
            <person name="Heitman J."/>
            <person name="Hesse C."/>
            <person name="Hori C."/>
            <person name="Igarashi K."/>
            <person name="Jurgens J.A."/>
            <person name="Kallen N."/>
            <person name="Kersten P."/>
            <person name="Kohler A."/>
            <person name="Kuees U."/>
            <person name="Kumar T.K.A."/>
            <person name="Kuo A."/>
            <person name="LaButti K."/>
            <person name="Larrondo L.F."/>
            <person name="Lindquist E."/>
            <person name="Ling A."/>
            <person name="Lombard V."/>
            <person name="Lucas S."/>
            <person name="Lundell T."/>
            <person name="Martin R."/>
            <person name="McLaughlin D.J."/>
            <person name="Morgenstern I."/>
            <person name="Morin E."/>
            <person name="Murat C."/>
            <person name="Nagy L.G."/>
            <person name="Nolan M."/>
            <person name="Ohm R.A."/>
            <person name="Patyshakuliyeva A."/>
            <person name="Rokas A."/>
            <person name="Ruiz-Duenas F.J."/>
            <person name="Sabat G."/>
            <person name="Salamov A."/>
            <person name="Samejima M."/>
            <person name="Schmutz J."/>
            <person name="Slot J.C."/>
            <person name="St John F."/>
            <person name="Stenlid J."/>
            <person name="Sun H."/>
            <person name="Sun S."/>
            <person name="Syed K."/>
            <person name="Tsang A."/>
            <person name="Wiebenga A."/>
            <person name="Young D."/>
            <person name="Pisabarro A."/>
            <person name="Eastwood D.C."/>
            <person name="Martin F."/>
            <person name="Cullen D."/>
            <person name="Grigoriev I.V."/>
            <person name="Hibbett D.S."/>
        </authorList>
    </citation>
    <scope>NUCLEOTIDE SEQUENCE [LARGE SCALE GENOMIC DNA]</scope>
    <source>
        <strain evidence="3 4">ATCC 11539</strain>
    </source>
</reference>
<dbReference type="AlphaFoldDB" id="S7RPB0"/>
<gene>
    <name evidence="3" type="ORF">GLOTRDRAFT_111365</name>
</gene>
<feature type="compositionally biased region" description="Acidic residues" evidence="1">
    <location>
        <begin position="108"/>
        <end position="122"/>
    </location>
</feature>
<dbReference type="PROSITE" id="PS50174">
    <property type="entry name" value="G_PATCH"/>
    <property type="match status" value="1"/>
</dbReference>
<proteinExistence type="predicted"/>
<dbReference type="KEGG" id="gtr:GLOTRDRAFT_111365"/>
<feature type="compositionally biased region" description="Basic and acidic residues" evidence="1">
    <location>
        <begin position="1"/>
        <end position="11"/>
    </location>
</feature>
<evidence type="ECO:0000313" key="4">
    <source>
        <dbReference type="Proteomes" id="UP000030669"/>
    </source>
</evidence>
<feature type="region of interest" description="Disordered" evidence="1">
    <location>
        <begin position="149"/>
        <end position="212"/>
    </location>
</feature>
<feature type="compositionally biased region" description="Basic and acidic residues" evidence="1">
    <location>
        <begin position="23"/>
        <end position="41"/>
    </location>
</feature>
<dbReference type="EMBL" id="KB469303">
    <property type="protein sequence ID" value="EPQ54659.1"/>
    <property type="molecule type" value="Genomic_DNA"/>
</dbReference>